<dbReference type="EMBL" id="JAFLNF010000002">
    <property type="protein sequence ID" value="MBO0344675.1"/>
    <property type="molecule type" value="Genomic_DNA"/>
</dbReference>
<reference evidence="2" key="1">
    <citation type="submission" date="2021-03" db="EMBL/GenBank/DDBJ databases">
        <title>Roseibium sp. CAU 1637 isolated from Incheon.</title>
        <authorList>
            <person name="Kim W."/>
        </authorList>
    </citation>
    <scope>NUCLEOTIDE SEQUENCE</scope>
    <source>
        <strain evidence="2">CAU 1637</strain>
    </source>
</reference>
<feature type="chain" id="PRO_5037381524" evidence="1">
    <location>
        <begin position="31"/>
        <end position="288"/>
    </location>
</feature>
<dbReference type="AlphaFoldDB" id="A0A939J4E6"/>
<keyword evidence="1" id="KW-0732">Signal</keyword>
<dbReference type="Pfam" id="PF06707">
    <property type="entry name" value="DUF1194"/>
    <property type="match status" value="1"/>
</dbReference>
<evidence type="ECO:0000313" key="3">
    <source>
        <dbReference type="Proteomes" id="UP000664779"/>
    </source>
</evidence>
<dbReference type="InterPro" id="IPR036465">
    <property type="entry name" value="vWFA_dom_sf"/>
</dbReference>
<dbReference type="Gene3D" id="3.40.50.410">
    <property type="entry name" value="von Willebrand factor, type A domain"/>
    <property type="match status" value="1"/>
</dbReference>
<dbReference type="InterPro" id="IPR010607">
    <property type="entry name" value="DUF1194"/>
</dbReference>
<name>A0A939J4E6_9HYPH</name>
<protein>
    <submittedName>
        <fullName evidence="2">DUF1194 domain-containing protein</fullName>
    </submittedName>
</protein>
<gene>
    <name evidence="2" type="ORF">J0X15_05550</name>
</gene>
<dbReference type="SUPFAM" id="SSF53300">
    <property type="entry name" value="vWA-like"/>
    <property type="match status" value="1"/>
</dbReference>
<evidence type="ECO:0000313" key="2">
    <source>
        <dbReference type="EMBL" id="MBO0344675.1"/>
    </source>
</evidence>
<dbReference type="Proteomes" id="UP000664779">
    <property type="component" value="Unassembled WGS sequence"/>
</dbReference>
<proteinExistence type="predicted"/>
<evidence type="ECO:0000256" key="1">
    <source>
        <dbReference type="SAM" id="SignalP"/>
    </source>
</evidence>
<keyword evidence="3" id="KW-1185">Reference proteome</keyword>
<accession>A0A939J4E6</accession>
<sequence>MVRCGSFGSLKLAILASLSVVSVLFSPVRADDLSAEPIPVDVALVLAVDVSRSMSPEELLIQRRGYAAAIADPAVIKAIQFGAHGRIALTFFEWAGSGHAREIIGWSLIETAGDAQAFADRLGSGRSVAASRTSISGAIRHGSGLLDALPFQADRRVIDISGDGPNNEGVPVTLARDEAIKAGIAINGLPLLTSDGFYSSFSIPELDAYYRACVVGGPASFVVPVTDWEQFPEAVRRKLVLEIGGLMPDARSEGRPVMTVQYTARPAYDCMIGEKIWQQRRQQFFLDP</sequence>
<feature type="signal peptide" evidence="1">
    <location>
        <begin position="1"/>
        <end position="30"/>
    </location>
</feature>
<comment type="caution">
    <text evidence="2">The sequence shown here is derived from an EMBL/GenBank/DDBJ whole genome shotgun (WGS) entry which is preliminary data.</text>
</comment>
<dbReference type="CDD" id="cd00198">
    <property type="entry name" value="vWFA"/>
    <property type="match status" value="1"/>
</dbReference>
<organism evidence="2 3">
    <name type="scientific">Roseibium limicola</name>
    <dbReference type="NCBI Taxonomy" id="2816037"/>
    <lineage>
        <taxon>Bacteria</taxon>
        <taxon>Pseudomonadati</taxon>
        <taxon>Pseudomonadota</taxon>
        <taxon>Alphaproteobacteria</taxon>
        <taxon>Hyphomicrobiales</taxon>
        <taxon>Stappiaceae</taxon>
        <taxon>Roseibium</taxon>
    </lineage>
</organism>